<proteinExistence type="predicted"/>
<organism evidence="1 2">
    <name type="scientific">Cutaneotrichosporon cavernicola</name>
    <dbReference type="NCBI Taxonomy" id="279322"/>
    <lineage>
        <taxon>Eukaryota</taxon>
        <taxon>Fungi</taxon>
        <taxon>Dikarya</taxon>
        <taxon>Basidiomycota</taxon>
        <taxon>Agaricomycotina</taxon>
        <taxon>Tremellomycetes</taxon>
        <taxon>Trichosporonales</taxon>
        <taxon>Trichosporonaceae</taxon>
        <taxon>Cutaneotrichosporon</taxon>
    </lineage>
</organism>
<keyword evidence="2" id="KW-1185">Reference proteome</keyword>
<sequence length="344" mass="38862">MLDFDMFPHIRDSIVQYACPKSLMALRGASHDLRRLCDERLFDHVEIEITFDGVVLVHPFGTGLAFEWMRLDVFINSVPLQDIPAAYRKAYSDPESRAPERKLLRQYIQSRMEIARVVDLRREHEQPLLRCRKYVKPPLVLALSELKANVRYFHPYGGLETLEPQDYTHLRLCLPGRLARPIQSPQDMQVLSDLLMRVLPRGACFNTARRITVHLLDPHGAGRPGTGGLWVRKPAADIGINTPTQPQGDQISRRWPIQLTVVGGIEQLRLAFGLSPAPPAKLCAELGVAAQVVRPHDMGFAYEAPPPYLRFLTPEAYVEEVGAEQFALETQLDPYEGPAAMYVP</sequence>
<name>A0AA48QYD5_9TREE</name>
<dbReference type="KEGG" id="ccac:CcaHIS019_0701310"/>
<dbReference type="RefSeq" id="XP_060459824.1">
    <property type="nucleotide sequence ID" value="XM_060603540.1"/>
</dbReference>
<evidence type="ECO:0000313" key="1">
    <source>
        <dbReference type="EMBL" id="BEI94559.1"/>
    </source>
</evidence>
<dbReference type="AlphaFoldDB" id="A0AA48QYD5"/>
<reference evidence="1" key="1">
    <citation type="journal article" date="2023" name="BMC Genomics">
        <title>Chromosome-level genome assemblies of Cutaneotrichosporon spp. (Trichosporonales, Basidiomycota) reveal imbalanced evolution between nucleotide sequences and chromosome synteny.</title>
        <authorList>
            <person name="Kobayashi Y."/>
            <person name="Kayamori A."/>
            <person name="Aoki K."/>
            <person name="Shiwa Y."/>
            <person name="Matsutani M."/>
            <person name="Fujita N."/>
            <person name="Sugita T."/>
            <person name="Iwasaki W."/>
            <person name="Tanaka N."/>
            <person name="Takashima M."/>
        </authorList>
    </citation>
    <scope>NUCLEOTIDE SEQUENCE</scope>
    <source>
        <strain evidence="1">HIS019</strain>
    </source>
</reference>
<dbReference type="EMBL" id="AP028218">
    <property type="protein sequence ID" value="BEI94559.1"/>
    <property type="molecule type" value="Genomic_DNA"/>
</dbReference>
<dbReference type="Proteomes" id="UP001233271">
    <property type="component" value="Chromosome 7a"/>
</dbReference>
<gene>
    <name evidence="1" type="ORF">CcaverHIS019_0701310</name>
</gene>
<dbReference type="GeneID" id="85498429"/>
<accession>A0AA48QYD5</accession>
<evidence type="ECO:0000313" key="2">
    <source>
        <dbReference type="Proteomes" id="UP001233271"/>
    </source>
</evidence>
<protein>
    <submittedName>
        <fullName evidence="1">Uncharacterized protein</fullName>
    </submittedName>
</protein>